<organism evidence="2 3">
    <name type="scientific">Stappia albiluteola</name>
    <dbReference type="NCBI Taxonomy" id="2758565"/>
    <lineage>
        <taxon>Bacteria</taxon>
        <taxon>Pseudomonadati</taxon>
        <taxon>Pseudomonadota</taxon>
        <taxon>Alphaproteobacteria</taxon>
        <taxon>Hyphomicrobiales</taxon>
        <taxon>Stappiaceae</taxon>
        <taxon>Stappia</taxon>
    </lineage>
</organism>
<dbReference type="EMBL" id="JACFXV010000064">
    <property type="protein sequence ID" value="MBA5778811.1"/>
    <property type="molecule type" value="Genomic_DNA"/>
</dbReference>
<evidence type="ECO:0000259" key="1">
    <source>
        <dbReference type="Pfam" id="PF07811"/>
    </source>
</evidence>
<evidence type="ECO:0000313" key="3">
    <source>
        <dbReference type="Proteomes" id="UP000541109"/>
    </source>
</evidence>
<feature type="domain" description="TadE-like" evidence="1">
    <location>
        <begin position="1"/>
        <end position="33"/>
    </location>
</feature>
<comment type="caution">
    <text evidence="2">The sequence shown here is derived from an EMBL/GenBank/DDBJ whole genome shotgun (WGS) entry which is preliminary data.</text>
</comment>
<dbReference type="AlphaFoldDB" id="A0A839AGL3"/>
<accession>A0A839AGL3</accession>
<proteinExistence type="predicted"/>
<keyword evidence="3" id="KW-1185">Reference proteome</keyword>
<evidence type="ECO:0000313" key="2">
    <source>
        <dbReference type="EMBL" id="MBA5778811.1"/>
    </source>
</evidence>
<name>A0A839AGL3_9HYPH</name>
<dbReference type="InterPro" id="IPR012495">
    <property type="entry name" value="TadE-like_dom"/>
</dbReference>
<sequence>MPIFLIVLFGIIAFGIYFIAAQSIQHAVNEAARASVAGITPAERDQLARRKLDEVMESLPLVRADAMSVSTSEAGGNPPSFEVDINYDASHLGLPTVAHIIGLDLHMIERRATVQYGGF</sequence>
<reference evidence="2 3" key="1">
    <citation type="submission" date="2020-07" db="EMBL/GenBank/DDBJ databases">
        <title>Stappia sp., F7233, whole genome shotgun sequencing project.</title>
        <authorList>
            <person name="Jiang S."/>
            <person name="Liu Z.W."/>
            <person name="Du Z.J."/>
        </authorList>
    </citation>
    <scope>NUCLEOTIDE SEQUENCE [LARGE SCALE GENOMIC DNA]</scope>
    <source>
        <strain evidence="2 3">F7233</strain>
    </source>
</reference>
<dbReference type="Proteomes" id="UP000541109">
    <property type="component" value="Unassembled WGS sequence"/>
</dbReference>
<gene>
    <name evidence="2" type="ORF">H2509_16925</name>
</gene>
<protein>
    <submittedName>
        <fullName evidence="2">Pilus assembly protein</fullName>
    </submittedName>
</protein>
<dbReference type="Pfam" id="PF07811">
    <property type="entry name" value="TadE"/>
    <property type="match status" value="1"/>
</dbReference>